<dbReference type="Gene3D" id="3.40.50.11960">
    <property type="match status" value="1"/>
</dbReference>
<gene>
    <name evidence="2" type="ORF">BT67DRAFT_453038</name>
</gene>
<organism evidence="2 3">
    <name type="scientific">Trichocladium antarcticum</name>
    <dbReference type="NCBI Taxonomy" id="1450529"/>
    <lineage>
        <taxon>Eukaryota</taxon>
        <taxon>Fungi</taxon>
        <taxon>Dikarya</taxon>
        <taxon>Ascomycota</taxon>
        <taxon>Pezizomycotina</taxon>
        <taxon>Sordariomycetes</taxon>
        <taxon>Sordariomycetidae</taxon>
        <taxon>Sordariales</taxon>
        <taxon>Chaetomiaceae</taxon>
        <taxon>Trichocladium</taxon>
    </lineage>
</organism>
<comment type="caution">
    <text evidence="2">The sequence shown here is derived from an EMBL/GenBank/DDBJ whole genome shotgun (WGS) entry which is preliminary data.</text>
</comment>
<feature type="region of interest" description="Disordered" evidence="1">
    <location>
        <begin position="254"/>
        <end position="295"/>
    </location>
</feature>
<protein>
    <recommendedName>
        <fullName evidence="4">Alpha and gamma adaptin binding protein p34</fullName>
    </recommendedName>
</protein>
<keyword evidence="3" id="KW-1185">Reference proteome</keyword>
<dbReference type="EMBL" id="MU853401">
    <property type="protein sequence ID" value="KAK4138359.1"/>
    <property type="molecule type" value="Genomic_DNA"/>
</dbReference>
<accession>A0AAN6USW2</accession>
<feature type="compositionally biased region" description="Acidic residues" evidence="1">
    <location>
        <begin position="263"/>
        <end position="276"/>
    </location>
</feature>
<evidence type="ECO:0000256" key="1">
    <source>
        <dbReference type="SAM" id="MobiDB-lite"/>
    </source>
</evidence>
<evidence type="ECO:0008006" key="4">
    <source>
        <dbReference type="Google" id="ProtNLM"/>
    </source>
</evidence>
<feature type="region of interest" description="Disordered" evidence="1">
    <location>
        <begin position="23"/>
        <end position="60"/>
    </location>
</feature>
<dbReference type="InterPro" id="IPR034627">
    <property type="entry name" value="Irc6"/>
</dbReference>
<name>A0AAN6USW2_9PEZI</name>
<evidence type="ECO:0000313" key="2">
    <source>
        <dbReference type="EMBL" id="KAK4138359.1"/>
    </source>
</evidence>
<reference evidence="2" key="2">
    <citation type="submission" date="2023-05" db="EMBL/GenBank/DDBJ databases">
        <authorList>
            <consortium name="Lawrence Berkeley National Laboratory"/>
            <person name="Steindorff A."/>
            <person name="Hensen N."/>
            <person name="Bonometti L."/>
            <person name="Westerberg I."/>
            <person name="Brannstrom I.O."/>
            <person name="Guillou S."/>
            <person name="Cros-Aarteil S."/>
            <person name="Calhoun S."/>
            <person name="Haridas S."/>
            <person name="Kuo A."/>
            <person name="Mondo S."/>
            <person name="Pangilinan J."/>
            <person name="Riley R."/>
            <person name="Labutti K."/>
            <person name="Andreopoulos B."/>
            <person name="Lipzen A."/>
            <person name="Chen C."/>
            <person name="Yanf M."/>
            <person name="Daum C."/>
            <person name="Ng V."/>
            <person name="Clum A."/>
            <person name="Ohm R."/>
            <person name="Martin F."/>
            <person name="Silar P."/>
            <person name="Natvig D."/>
            <person name="Lalanne C."/>
            <person name="Gautier V."/>
            <person name="Ament-Velasquez S.L."/>
            <person name="Kruys A."/>
            <person name="Hutchinson M.I."/>
            <person name="Powell A.J."/>
            <person name="Barry K."/>
            <person name="Miller A.N."/>
            <person name="Grigoriev I.V."/>
            <person name="Debuchy R."/>
            <person name="Gladieux P."/>
            <person name="Thoren M.H."/>
            <person name="Johannesson H."/>
        </authorList>
    </citation>
    <scope>NUCLEOTIDE SEQUENCE</scope>
    <source>
        <strain evidence="2">CBS 123565</strain>
    </source>
</reference>
<dbReference type="AlphaFoldDB" id="A0AAN6USW2"/>
<feature type="region of interest" description="Disordered" evidence="1">
    <location>
        <begin position="129"/>
        <end position="163"/>
    </location>
</feature>
<dbReference type="GO" id="GO:0016192">
    <property type="term" value="P:vesicle-mediated transport"/>
    <property type="evidence" value="ECO:0007669"/>
    <property type="project" value="InterPro"/>
</dbReference>
<dbReference type="Pfam" id="PF10199">
    <property type="entry name" value="Adaptin_binding"/>
    <property type="match status" value="1"/>
</dbReference>
<dbReference type="PANTHER" id="PTHR28043">
    <property type="entry name" value="INCREASED RECOMBINATION CENTERS PROTEIN 6"/>
    <property type="match status" value="1"/>
</dbReference>
<dbReference type="GO" id="GO:0030674">
    <property type="term" value="F:protein-macromolecule adaptor activity"/>
    <property type="evidence" value="ECO:0007669"/>
    <property type="project" value="TreeGrafter"/>
</dbReference>
<dbReference type="PANTHER" id="PTHR28043:SF1">
    <property type="entry name" value="INCREASED RECOMBINATION CENTERS PROTEIN 6"/>
    <property type="match status" value="1"/>
</dbReference>
<reference evidence="2" key="1">
    <citation type="journal article" date="2023" name="Mol. Phylogenet. Evol.">
        <title>Genome-scale phylogeny and comparative genomics of the fungal order Sordariales.</title>
        <authorList>
            <person name="Hensen N."/>
            <person name="Bonometti L."/>
            <person name="Westerberg I."/>
            <person name="Brannstrom I.O."/>
            <person name="Guillou S."/>
            <person name="Cros-Aarteil S."/>
            <person name="Calhoun S."/>
            <person name="Haridas S."/>
            <person name="Kuo A."/>
            <person name="Mondo S."/>
            <person name="Pangilinan J."/>
            <person name="Riley R."/>
            <person name="LaButti K."/>
            <person name="Andreopoulos B."/>
            <person name="Lipzen A."/>
            <person name="Chen C."/>
            <person name="Yan M."/>
            <person name="Daum C."/>
            <person name="Ng V."/>
            <person name="Clum A."/>
            <person name="Steindorff A."/>
            <person name="Ohm R.A."/>
            <person name="Martin F."/>
            <person name="Silar P."/>
            <person name="Natvig D.O."/>
            <person name="Lalanne C."/>
            <person name="Gautier V."/>
            <person name="Ament-Velasquez S.L."/>
            <person name="Kruys A."/>
            <person name="Hutchinson M.I."/>
            <person name="Powell A.J."/>
            <person name="Barry K."/>
            <person name="Miller A.N."/>
            <person name="Grigoriev I.V."/>
            <person name="Debuchy R."/>
            <person name="Gladieux P."/>
            <person name="Hiltunen Thoren M."/>
            <person name="Johannesson H."/>
        </authorList>
    </citation>
    <scope>NUCLEOTIDE SEQUENCE</scope>
    <source>
        <strain evidence="2">CBS 123565</strain>
    </source>
</reference>
<dbReference type="Proteomes" id="UP001304895">
    <property type="component" value="Unassembled WGS sequence"/>
</dbReference>
<sequence>MEIPNPRRILAVSLADSAQHLSDVLKDLTGTTPSPPPAPSDPPGDEDDQAGAEPTLAGTTHPLALTTQYYTATVPIWLDLIPAAPSPFPSAAAAAETAAADWAATFLSPDAREVLAVLGGVVLVFALPPSSSSSSSSSPPPPVSTSVSVSAPRHHQDGGPGDAARELVRQVGRVVRQGLGGWEWDGVALAVGVGEVAVAVEGDGDDGELDAWEDLCAGCGLEFVHVSRAGGGGEGRNAFGERTGVARVLEALQANDWSAGGGGDEEEEEEEDEGEGGEGKGREGAGDEGGGFGLESLDFGLDGDDCVGLQKAIWAGGRDGDEEDGLGDQDVQKLERMMRKLQAVKDATAGLPEEQRKRMAKRAVGEVMKEL</sequence>
<feature type="compositionally biased region" description="Pro residues" evidence="1">
    <location>
        <begin position="33"/>
        <end position="42"/>
    </location>
</feature>
<evidence type="ECO:0000313" key="3">
    <source>
        <dbReference type="Proteomes" id="UP001304895"/>
    </source>
</evidence>
<proteinExistence type="predicted"/>